<dbReference type="PANTHER" id="PTHR30055:SF234">
    <property type="entry name" value="HTH-TYPE TRANSCRIPTIONAL REGULATOR BETI"/>
    <property type="match status" value="1"/>
</dbReference>
<protein>
    <submittedName>
        <fullName evidence="6">TetR family transcriptional regulator</fullName>
    </submittedName>
</protein>
<evidence type="ECO:0000313" key="7">
    <source>
        <dbReference type="Proteomes" id="UP000467252"/>
    </source>
</evidence>
<evidence type="ECO:0000256" key="1">
    <source>
        <dbReference type="ARBA" id="ARBA00023015"/>
    </source>
</evidence>
<accession>A0A7I7UEP3</accession>
<sequence>MTVGGGAALWEDRRMPERWTRERRLEHTRNLLLDAAEEVFARKGLTGAALEDIAEVAGYTRGAIYSHFGAKEELFLAVVDRQRQRFLDGFNETIQSFGRLDELSVDELAERWREVGNDPNRAALNYELTLYLLRNPQARERLDSQRHETIRSLGEFIGKNVARLGATLTMPADTLAQLILAVNDGVTLGSHLDGSDLYRPYLQLIVSSLVPAGD</sequence>
<keyword evidence="1" id="KW-0805">Transcription regulation</keyword>
<feature type="DNA-binding region" description="H-T-H motif" evidence="4">
    <location>
        <begin position="49"/>
        <end position="68"/>
    </location>
</feature>
<evidence type="ECO:0000256" key="4">
    <source>
        <dbReference type="PROSITE-ProRule" id="PRU00335"/>
    </source>
</evidence>
<evidence type="ECO:0000256" key="2">
    <source>
        <dbReference type="ARBA" id="ARBA00023125"/>
    </source>
</evidence>
<dbReference type="Pfam" id="PF00440">
    <property type="entry name" value="TetR_N"/>
    <property type="match status" value="1"/>
</dbReference>
<dbReference type="PRINTS" id="PR00455">
    <property type="entry name" value="HTHTETR"/>
</dbReference>
<dbReference type="EMBL" id="AP022599">
    <property type="protein sequence ID" value="BBY79149.1"/>
    <property type="molecule type" value="Genomic_DNA"/>
</dbReference>
<dbReference type="Proteomes" id="UP000467252">
    <property type="component" value="Chromosome"/>
</dbReference>
<keyword evidence="7" id="KW-1185">Reference proteome</keyword>
<dbReference type="Gene3D" id="1.10.357.10">
    <property type="entry name" value="Tetracycline Repressor, domain 2"/>
    <property type="match status" value="1"/>
</dbReference>
<reference evidence="6 7" key="1">
    <citation type="journal article" date="2019" name="Emerg. Microbes Infect.">
        <title>Comprehensive subspecies identification of 175 nontuberculous mycobacteria species based on 7547 genomic profiles.</title>
        <authorList>
            <person name="Matsumoto Y."/>
            <person name="Kinjo T."/>
            <person name="Motooka D."/>
            <person name="Nabeya D."/>
            <person name="Jung N."/>
            <person name="Uechi K."/>
            <person name="Horii T."/>
            <person name="Iida T."/>
            <person name="Fujita J."/>
            <person name="Nakamura S."/>
        </authorList>
    </citation>
    <scope>NUCLEOTIDE SEQUENCE [LARGE SCALE GENOMIC DNA]</scope>
    <source>
        <strain evidence="6 7">JCM 6370</strain>
    </source>
</reference>
<keyword evidence="2 4" id="KW-0238">DNA-binding</keyword>
<dbReference type="InterPro" id="IPR050109">
    <property type="entry name" value="HTH-type_TetR-like_transc_reg"/>
</dbReference>
<evidence type="ECO:0000259" key="5">
    <source>
        <dbReference type="PROSITE" id="PS50977"/>
    </source>
</evidence>
<evidence type="ECO:0000313" key="6">
    <source>
        <dbReference type="EMBL" id="BBY79149.1"/>
    </source>
</evidence>
<dbReference type="PROSITE" id="PS50977">
    <property type="entry name" value="HTH_TETR_2"/>
    <property type="match status" value="1"/>
</dbReference>
<dbReference type="InterPro" id="IPR001647">
    <property type="entry name" value="HTH_TetR"/>
</dbReference>
<name>A0A7I7UEP3_MYCPV</name>
<dbReference type="PANTHER" id="PTHR30055">
    <property type="entry name" value="HTH-TYPE TRANSCRIPTIONAL REGULATOR RUTR"/>
    <property type="match status" value="1"/>
</dbReference>
<proteinExistence type="predicted"/>
<dbReference type="InterPro" id="IPR009057">
    <property type="entry name" value="Homeodomain-like_sf"/>
</dbReference>
<organism evidence="6 7">
    <name type="scientific">Mycolicibacterium pulveris</name>
    <name type="common">Mycobacterium pulveris</name>
    <dbReference type="NCBI Taxonomy" id="36813"/>
    <lineage>
        <taxon>Bacteria</taxon>
        <taxon>Bacillati</taxon>
        <taxon>Actinomycetota</taxon>
        <taxon>Actinomycetes</taxon>
        <taxon>Mycobacteriales</taxon>
        <taxon>Mycobacteriaceae</taxon>
        <taxon>Mycolicibacterium</taxon>
    </lineage>
</organism>
<keyword evidence="3" id="KW-0804">Transcription</keyword>
<dbReference type="GO" id="GO:0000976">
    <property type="term" value="F:transcription cis-regulatory region binding"/>
    <property type="evidence" value="ECO:0007669"/>
    <property type="project" value="TreeGrafter"/>
</dbReference>
<feature type="domain" description="HTH tetR-type" evidence="5">
    <location>
        <begin position="26"/>
        <end position="86"/>
    </location>
</feature>
<dbReference type="SUPFAM" id="SSF46689">
    <property type="entry name" value="Homeodomain-like"/>
    <property type="match status" value="1"/>
</dbReference>
<gene>
    <name evidence="6" type="ORF">MPUL_03070</name>
</gene>
<dbReference type="GO" id="GO:0003700">
    <property type="term" value="F:DNA-binding transcription factor activity"/>
    <property type="evidence" value="ECO:0007669"/>
    <property type="project" value="TreeGrafter"/>
</dbReference>
<evidence type="ECO:0000256" key="3">
    <source>
        <dbReference type="ARBA" id="ARBA00023163"/>
    </source>
</evidence>
<dbReference type="AlphaFoldDB" id="A0A7I7UEP3"/>